<dbReference type="PROSITE" id="PS51186">
    <property type="entry name" value="GNAT"/>
    <property type="match status" value="1"/>
</dbReference>
<dbReference type="Gene3D" id="3.40.630.30">
    <property type="match status" value="1"/>
</dbReference>
<dbReference type="InterPro" id="IPR000182">
    <property type="entry name" value="GNAT_dom"/>
</dbReference>
<dbReference type="PANTHER" id="PTHR43792">
    <property type="entry name" value="GNAT FAMILY, PUTATIVE (AFU_ORTHOLOGUE AFUA_3G00765)-RELATED-RELATED"/>
    <property type="match status" value="1"/>
</dbReference>
<sequence length="201" mass="22080">MKILETQRLVLRQWEPEDAGFVLDLYSRWEVQRFIGNHPQVMRDRSQADERIRAWRHMDSFVHGAWAVELKGLPQGEYGPSGQGQGYDQTPPLAGTLLLKSIPASGASLPLEPSGDTEIGWHFHPDHWGHGYATEAAAAVLSYAFASGLERVVAVTAPANTASQNVCLRVGMKHCGQTNSYYNALCELFEATAPAPSQGPH</sequence>
<dbReference type="SUPFAM" id="SSF55729">
    <property type="entry name" value="Acyl-CoA N-acyltransferases (Nat)"/>
    <property type="match status" value="1"/>
</dbReference>
<proteinExistence type="predicted"/>
<dbReference type="PANTHER" id="PTHR43792:SF1">
    <property type="entry name" value="N-ACETYLTRANSFERASE DOMAIN-CONTAINING PROTEIN"/>
    <property type="match status" value="1"/>
</dbReference>
<name>A0ABQ1XYJ2_9MICC</name>
<dbReference type="Proteomes" id="UP000596938">
    <property type="component" value="Unassembled WGS sequence"/>
</dbReference>
<comment type="caution">
    <text evidence="2">The sequence shown here is derived from an EMBL/GenBank/DDBJ whole genome shotgun (WGS) entry which is preliminary data.</text>
</comment>
<dbReference type="EMBL" id="BMKU01000013">
    <property type="protein sequence ID" value="GGH07166.1"/>
    <property type="molecule type" value="Genomic_DNA"/>
</dbReference>
<evidence type="ECO:0000313" key="3">
    <source>
        <dbReference type="Proteomes" id="UP000596938"/>
    </source>
</evidence>
<evidence type="ECO:0000313" key="2">
    <source>
        <dbReference type="EMBL" id="GGH07166.1"/>
    </source>
</evidence>
<dbReference type="InterPro" id="IPR051531">
    <property type="entry name" value="N-acetyltransferase"/>
</dbReference>
<feature type="domain" description="N-acetyltransferase" evidence="1">
    <location>
        <begin position="9"/>
        <end position="192"/>
    </location>
</feature>
<accession>A0ABQ1XYJ2</accession>
<evidence type="ECO:0000259" key="1">
    <source>
        <dbReference type="PROSITE" id="PS51186"/>
    </source>
</evidence>
<reference evidence="3" key="1">
    <citation type="journal article" date="2019" name="Int. J. Syst. Evol. Microbiol.">
        <title>The Global Catalogue of Microorganisms (GCM) 10K type strain sequencing project: providing services to taxonomists for standard genome sequencing and annotation.</title>
        <authorList>
            <consortium name="The Broad Institute Genomics Platform"/>
            <consortium name="The Broad Institute Genome Sequencing Center for Infectious Disease"/>
            <person name="Wu L."/>
            <person name="Ma J."/>
        </authorList>
    </citation>
    <scope>NUCLEOTIDE SEQUENCE [LARGE SCALE GENOMIC DNA]</scope>
    <source>
        <strain evidence="3">CGMCC 1.1927</strain>
    </source>
</reference>
<organism evidence="2 3">
    <name type="scientific">Pseudarthrobacter polychromogenes</name>
    <dbReference type="NCBI Taxonomy" id="1676"/>
    <lineage>
        <taxon>Bacteria</taxon>
        <taxon>Bacillati</taxon>
        <taxon>Actinomycetota</taxon>
        <taxon>Actinomycetes</taxon>
        <taxon>Micrococcales</taxon>
        <taxon>Micrococcaceae</taxon>
        <taxon>Pseudarthrobacter</taxon>
    </lineage>
</organism>
<gene>
    <name evidence="2" type="ORF">GCM10011577_34500</name>
</gene>
<keyword evidence="3" id="KW-1185">Reference proteome</keyword>
<dbReference type="InterPro" id="IPR016181">
    <property type="entry name" value="Acyl_CoA_acyltransferase"/>
</dbReference>
<protein>
    <submittedName>
        <fullName evidence="2">N-acetyltransferase</fullName>
    </submittedName>
</protein>
<dbReference type="Pfam" id="PF13302">
    <property type="entry name" value="Acetyltransf_3"/>
    <property type="match status" value="1"/>
</dbReference>
<dbReference type="RefSeq" id="WP_188812959.1">
    <property type="nucleotide sequence ID" value="NZ_BAAAWV010000001.1"/>
</dbReference>